<dbReference type="InterPro" id="IPR018082">
    <property type="entry name" value="AmbAllergen"/>
</dbReference>
<comment type="caution">
    <text evidence="2">The sequence shown here is derived from an EMBL/GenBank/DDBJ whole genome shotgun (WGS) entry which is preliminary data.</text>
</comment>
<dbReference type="AlphaFoldDB" id="A0ABC8R7H4"/>
<keyword evidence="3" id="KW-1185">Reference proteome</keyword>
<protein>
    <submittedName>
        <fullName evidence="2">Uncharacterized protein</fullName>
    </submittedName>
</protein>
<dbReference type="EMBL" id="CAUOFW020001083">
    <property type="protein sequence ID" value="CAK9140945.1"/>
    <property type="molecule type" value="Genomic_DNA"/>
</dbReference>
<dbReference type="PANTHER" id="PTHR31683:SF80">
    <property type="entry name" value="PECTATE LYASE 16-RELATED"/>
    <property type="match status" value="1"/>
</dbReference>
<reference evidence="2 3" key="1">
    <citation type="submission" date="2024-02" db="EMBL/GenBank/DDBJ databases">
        <authorList>
            <person name="Vignale AGUSTIN F."/>
            <person name="Sosa J E."/>
            <person name="Modenutti C."/>
        </authorList>
    </citation>
    <scope>NUCLEOTIDE SEQUENCE [LARGE SCALE GENOMIC DNA]</scope>
</reference>
<dbReference type="Gene3D" id="2.160.20.10">
    <property type="entry name" value="Single-stranded right-handed beta-helix, Pectin lyase-like"/>
    <property type="match status" value="1"/>
</dbReference>
<dbReference type="InterPro" id="IPR012334">
    <property type="entry name" value="Pectin_lyas_fold"/>
</dbReference>
<feature type="non-terminal residue" evidence="2">
    <location>
        <position position="1"/>
    </location>
</feature>
<evidence type="ECO:0000313" key="3">
    <source>
        <dbReference type="Proteomes" id="UP001642360"/>
    </source>
</evidence>
<name>A0ABC8R7H4_9AQUA</name>
<dbReference type="PRINTS" id="PR00807">
    <property type="entry name" value="AMBALLERGEN"/>
</dbReference>
<dbReference type="SUPFAM" id="SSF51126">
    <property type="entry name" value="Pectin lyase-like"/>
    <property type="match status" value="1"/>
</dbReference>
<evidence type="ECO:0000313" key="2">
    <source>
        <dbReference type="EMBL" id="CAK9140945.1"/>
    </source>
</evidence>
<keyword evidence="1" id="KW-0732">Signal</keyword>
<evidence type="ECO:0000256" key="1">
    <source>
        <dbReference type="ARBA" id="ARBA00022729"/>
    </source>
</evidence>
<organism evidence="2 3">
    <name type="scientific">Ilex paraguariensis</name>
    <name type="common">yerba mate</name>
    <dbReference type="NCBI Taxonomy" id="185542"/>
    <lineage>
        <taxon>Eukaryota</taxon>
        <taxon>Viridiplantae</taxon>
        <taxon>Streptophyta</taxon>
        <taxon>Embryophyta</taxon>
        <taxon>Tracheophyta</taxon>
        <taxon>Spermatophyta</taxon>
        <taxon>Magnoliopsida</taxon>
        <taxon>eudicotyledons</taxon>
        <taxon>Gunneridae</taxon>
        <taxon>Pentapetalae</taxon>
        <taxon>asterids</taxon>
        <taxon>campanulids</taxon>
        <taxon>Aquifoliales</taxon>
        <taxon>Aquifoliaceae</taxon>
        <taxon>Ilex</taxon>
    </lineage>
</organism>
<dbReference type="InterPro" id="IPR011050">
    <property type="entry name" value="Pectin_lyase_fold/virulence"/>
</dbReference>
<dbReference type="InterPro" id="IPR045032">
    <property type="entry name" value="PEL"/>
</dbReference>
<dbReference type="PANTHER" id="PTHR31683">
    <property type="entry name" value="PECTATE LYASE 18-RELATED"/>
    <property type="match status" value="1"/>
</dbReference>
<accession>A0ABC8R7H4</accession>
<sequence>VTKREGKGGWKGWKWRSAKDKFVNGAYFVQSGWGSSAPLYSRTQSFTVAEGSMVPALTSNAGPLRCSTYKSC</sequence>
<dbReference type="Proteomes" id="UP001642360">
    <property type="component" value="Unassembled WGS sequence"/>
</dbReference>
<proteinExistence type="predicted"/>
<gene>
    <name evidence="2" type="ORF">ILEXP_LOCUS8453</name>
</gene>